<gene>
    <name evidence="3" type="ORF">SAMN05444165_3657</name>
</gene>
<feature type="transmembrane region" description="Helical" evidence="1">
    <location>
        <begin position="305"/>
        <end position="324"/>
    </location>
</feature>
<evidence type="ECO:0000256" key="1">
    <source>
        <dbReference type="SAM" id="Phobius"/>
    </source>
</evidence>
<proteinExistence type="predicted"/>
<feature type="domain" description="Acyltransferase 3" evidence="2">
    <location>
        <begin position="14"/>
        <end position="353"/>
    </location>
</feature>
<keyword evidence="1" id="KW-0812">Transmembrane</keyword>
<keyword evidence="1" id="KW-0472">Membrane</keyword>
<evidence type="ECO:0000313" key="3">
    <source>
        <dbReference type="EMBL" id="SIO56156.1"/>
    </source>
</evidence>
<dbReference type="GO" id="GO:0009103">
    <property type="term" value="P:lipopolysaccharide biosynthetic process"/>
    <property type="evidence" value="ECO:0007669"/>
    <property type="project" value="TreeGrafter"/>
</dbReference>
<dbReference type="RefSeq" id="WP_074297882.1">
    <property type="nucleotide sequence ID" value="NZ_FSRU01000002.1"/>
</dbReference>
<dbReference type="PANTHER" id="PTHR23028:SF53">
    <property type="entry name" value="ACYL_TRANSF_3 DOMAIN-CONTAINING PROTEIN"/>
    <property type="match status" value="1"/>
</dbReference>
<reference evidence="3 4" key="1">
    <citation type="submission" date="2016-11" db="EMBL/GenBank/DDBJ databases">
        <authorList>
            <person name="Jaros S."/>
            <person name="Januszkiewicz K."/>
            <person name="Wedrychowicz H."/>
        </authorList>
    </citation>
    <scope>NUCLEOTIDE SEQUENCE [LARGE SCALE GENOMIC DNA]</scope>
    <source>
        <strain evidence="3 4">GAS95</strain>
    </source>
</reference>
<keyword evidence="3" id="KW-0378">Hydrolase</keyword>
<dbReference type="GO" id="GO:0016787">
    <property type="term" value="F:hydrolase activity"/>
    <property type="evidence" value="ECO:0007669"/>
    <property type="project" value="UniProtKB-KW"/>
</dbReference>
<feature type="transmembrane region" description="Helical" evidence="1">
    <location>
        <begin position="336"/>
        <end position="355"/>
    </location>
</feature>
<feature type="transmembrane region" description="Helical" evidence="1">
    <location>
        <begin position="156"/>
        <end position="176"/>
    </location>
</feature>
<feature type="transmembrane region" description="Helical" evidence="1">
    <location>
        <begin position="51"/>
        <end position="69"/>
    </location>
</feature>
<protein>
    <submittedName>
        <fullName evidence="3">Peptidoglycan/LPS O-acetylase OafA/YrhL, contains acyltransferase and SGNH-hydrolase domains</fullName>
    </submittedName>
</protein>
<feature type="transmembrane region" description="Helical" evidence="1">
    <location>
        <begin position="89"/>
        <end position="109"/>
    </location>
</feature>
<dbReference type="AlphaFoldDB" id="A0A1N6KIJ2"/>
<dbReference type="GO" id="GO:0016020">
    <property type="term" value="C:membrane"/>
    <property type="evidence" value="ECO:0007669"/>
    <property type="project" value="TreeGrafter"/>
</dbReference>
<sequence length="381" mass="41630">MRSTSREPRSALPALTSIRFFAALWVVVSHLAVMGYVNFSAPVRWVAGDSRPAVTFFFVLSGFILAHNYGDGLDGEGMRRFYVARFARIYPMLVFSLLLAAPVTAILLISDDHAHLFEWYGLPGNPALPLIASLLAQLLCLTAWLPFAALNQPWDGPTWSISCEAFFYLAFPLLVAFVKRITPAQRGLLLLAGFCAQGLWIAALPHLLPPSRSGFLTSQFPPTHLFEFVLGIAAQCYCRELQRGGRRYDREALRASLLAVLGIGVLSVWRPLAPAYYLLSPCFALLVGGIAMQKRPAWGLLGLRPMVVLGEASFSLYLIHVPLIHLAELAGIGPRGALALLAGMVGLSVILFFAIERPMRTAILRRYGQRASAAPSPAITA</sequence>
<accession>A0A1N6KIJ2</accession>
<feature type="transmembrane region" description="Helical" evidence="1">
    <location>
        <begin position="188"/>
        <end position="208"/>
    </location>
</feature>
<feature type="transmembrane region" description="Helical" evidence="1">
    <location>
        <begin position="275"/>
        <end position="293"/>
    </location>
</feature>
<dbReference type="PANTHER" id="PTHR23028">
    <property type="entry name" value="ACETYLTRANSFERASE"/>
    <property type="match status" value="1"/>
</dbReference>
<dbReference type="OrthoDB" id="8772324at2"/>
<organism evidence="3 4">
    <name type="scientific">Paraburkholderia phenazinium</name>
    <dbReference type="NCBI Taxonomy" id="60549"/>
    <lineage>
        <taxon>Bacteria</taxon>
        <taxon>Pseudomonadati</taxon>
        <taxon>Pseudomonadota</taxon>
        <taxon>Betaproteobacteria</taxon>
        <taxon>Burkholderiales</taxon>
        <taxon>Burkholderiaceae</taxon>
        <taxon>Paraburkholderia</taxon>
    </lineage>
</organism>
<evidence type="ECO:0000313" key="4">
    <source>
        <dbReference type="Proteomes" id="UP000185151"/>
    </source>
</evidence>
<keyword evidence="1" id="KW-1133">Transmembrane helix</keyword>
<dbReference type="Pfam" id="PF01757">
    <property type="entry name" value="Acyl_transf_3"/>
    <property type="match status" value="1"/>
</dbReference>
<feature type="transmembrane region" description="Helical" evidence="1">
    <location>
        <begin position="20"/>
        <end position="39"/>
    </location>
</feature>
<keyword evidence="4" id="KW-1185">Reference proteome</keyword>
<evidence type="ECO:0000259" key="2">
    <source>
        <dbReference type="Pfam" id="PF01757"/>
    </source>
</evidence>
<name>A0A1N6KIJ2_9BURK</name>
<keyword evidence="3" id="KW-0012">Acyltransferase</keyword>
<feature type="transmembrane region" description="Helical" evidence="1">
    <location>
        <begin position="251"/>
        <end position="269"/>
    </location>
</feature>
<feature type="transmembrane region" description="Helical" evidence="1">
    <location>
        <begin position="130"/>
        <end position="150"/>
    </location>
</feature>
<dbReference type="InterPro" id="IPR002656">
    <property type="entry name" value="Acyl_transf_3_dom"/>
</dbReference>
<dbReference type="InterPro" id="IPR050879">
    <property type="entry name" value="Acyltransferase_3"/>
</dbReference>
<dbReference type="Proteomes" id="UP000185151">
    <property type="component" value="Unassembled WGS sequence"/>
</dbReference>
<dbReference type="EMBL" id="FSRU01000002">
    <property type="protein sequence ID" value="SIO56156.1"/>
    <property type="molecule type" value="Genomic_DNA"/>
</dbReference>
<dbReference type="GO" id="GO:0016747">
    <property type="term" value="F:acyltransferase activity, transferring groups other than amino-acyl groups"/>
    <property type="evidence" value="ECO:0007669"/>
    <property type="project" value="InterPro"/>
</dbReference>
<keyword evidence="3" id="KW-0808">Transferase</keyword>